<dbReference type="EMBL" id="JARKIF010000006">
    <property type="protein sequence ID" value="KAJ7636962.1"/>
    <property type="molecule type" value="Genomic_DNA"/>
</dbReference>
<dbReference type="AlphaFoldDB" id="A0AAD7FSP7"/>
<dbReference type="SUPFAM" id="SSF52777">
    <property type="entry name" value="CoA-dependent acyltransferases"/>
    <property type="match status" value="2"/>
</dbReference>
<proteinExistence type="predicted"/>
<dbReference type="InterPro" id="IPR031641">
    <property type="entry name" value="PapA_C"/>
</dbReference>
<dbReference type="InterPro" id="IPR023213">
    <property type="entry name" value="CAT-like_dom_sf"/>
</dbReference>
<comment type="caution">
    <text evidence="4">The sequence shown here is derived from an EMBL/GenBank/DDBJ whole genome shotgun (WGS) entry which is preliminary data.</text>
</comment>
<feature type="domain" description="Phthiocerol/phthiodiolone dimycocerosyl transferase C-terminal" evidence="3">
    <location>
        <begin position="231"/>
        <end position="296"/>
    </location>
</feature>
<evidence type="ECO:0000259" key="3">
    <source>
        <dbReference type="Pfam" id="PF16911"/>
    </source>
</evidence>
<keyword evidence="2" id="KW-0012">Acyltransferase</keyword>
<accession>A0AAD7FSP7</accession>
<evidence type="ECO:0000313" key="4">
    <source>
        <dbReference type="EMBL" id="KAJ7636962.1"/>
    </source>
</evidence>
<dbReference type="PANTHER" id="PTHR28037:SF1">
    <property type="entry name" value="ALCOHOL O-ACETYLTRANSFERASE 1-RELATED"/>
    <property type="match status" value="1"/>
</dbReference>
<sequence length="463" mass="51395">MAWSQRLDGYERPFGDSELPLFLGSQNALGDMFLFLAFRSPSRYLRAERVEIAWSIIRRNNPLLMCKALADEDNPRLSFSPPPTTEAALQEAASALHWSRANRDELISEYMDGPRKLSNDYLSYLIISEQGTDEWNLLMCAPHFIGDGTALHQSTHELLALLSSEKTDAELIEQLSTPKIWIDLLPPSVESRLPVPRSRFARAVCKINYLQALSKEIGGHTLSRIQRGPKRTLMEEREFTEEQTAAILSRCKANGVTVNHALVALCNIAWTRCTSQSPEIPMMLYTAANLRSHLAPHPSDSHWFIALTYFTISLPAFPGNIWYRARQAKAQMQGAVRSPFLPARALLSAASRARRNVSSDAFLPPAGSPELPTRPTSSAALLGVSFIGDLDRTYVRAAYGAGLHLHTVATASRLKPGGILLLGHSFGGRLVVQLCWDSMGFTAGQVERFWTAFTDAIPEFLLC</sequence>
<name>A0AAD7FSP7_9AGAR</name>
<protein>
    <recommendedName>
        <fullName evidence="3">Phthiocerol/phthiodiolone dimycocerosyl transferase C-terminal domain-containing protein</fullName>
    </recommendedName>
</protein>
<reference evidence="4" key="1">
    <citation type="submission" date="2023-03" db="EMBL/GenBank/DDBJ databases">
        <title>Massive genome expansion in bonnet fungi (Mycena s.s.) driven by repeated elements and novel gene families across ecological guilds.</title>
        <authorList>
            <consortium name="Lawrence Berkeley National Laboratory"/>
            <person name="Harder C.B."/>
            <person name="Miyauchi S."/>
            <person name="Viragh M."/>
            <person name="Kuo A."/>
            <person name="Thoen E."/>
            <person name="Andreopoulos B."/>
            <person name="Lu D."/>
            <person name="Skrede I."/>
            <person name="Drula E."/>
            <person name="Henrissat B."/>
            <person name="Morin E."/>
            <person name="Kohler A."/>
            <person name="Barry K."/>
            <person name="LaButti K."/>
            <person name="Morin E."/>
            <person name="Salamov A."/>
            <person name="Lipzen A."/>
            <person name="Mereny Z."/>
            <person name="Hegedus B."/>
            <person name="Baldrian P."/>
            <person name="Stursova M."/>
            <person name="Weitz H."/>
            <person name="Taylor A."/>
            <person name="Grigoriev I.V."/>
            <person name="Nagy L.G."/>
            <person name="Martin F."/>
            <person name="Kauserud H."/>
        </authorList>
    </citation>
    <scope>NUCLEOTIDE SEQUENCE</scope>
    <source>
        <strain evidence="4">9284</strain>
    </source>
</reference>
<keyword evidence="5" id="KW-1185">Reference proteome</keyword>
<dbReference type="InterPro" id="IPR052058">
    <property type="entry name" value="Alcohol_O-acetyltransferase"/>
</dbReference>
<dbReference type="Gene3D" id="3.30.559.30">
    <property type="entry name" value="Nonribosomal peptide synthetase, condensation domain"/>
    <property type="match status" value="1"/>
</dbReference>
<evidence type="ECO:0000313" key="5">
    <source>
        <dbReference type="Proteomes" id="UP001221142"/>
    </source>
</evidence>
<evidence type="ECO:0000256" key="2">
    <source>
        <dbReference type="ARBA" id="ARBA00023315"/>
    </source>
</evidence>
<gene>
    <name evidence="4" type="ORF">FB45DRAFT_789120</name>
</gene>
<dbReference type="Gene3D" id="3.30.559.10">
    <property type="entry name" value="Chloramphenicol acetyltransferase-like domain"/>
    <property type="match status" value="1"/>
</dbReference>
<keyword evidence="1" id="KW-0808">Transferase</keyword>
<evidence type="ECO:0000256" key="1">
    <source>
        <dbReference type="ARBA" id="ARBA00022679"/>
    </source>
</evidence>
<dbReference type="Proteomes" id="UP001221142">
    <property type="component" value="Unassembled WGS sequence"/>
</dbReference>
<dbReference type="PANTHER" id="PTHR28037">
    <property type="entry name" value="ALCOHOL O-ACETYLTRANSFERASE 1-RELATED"/>
    <property type="match status" value="1"/>
</dbReference>
<dbReference type="Pfam" id="PF16911">
    <property type="entry name" value="PapA_C"/>
    <property type="match status" value="1"/>
</dbReference>
<dbReference type="GO" id="GO:0016746">
    <property type="term" value="F:acyltransferase activity"/>
    <property type="evidence" value="ECO:0007669"/>
    <property type="project" value="UniProtKB-KW"/>
</dbReference>
<organism evidence="4 5">
    <name type="scientific">Roridomyces roridus</name>
    <dbReference type="NCBI Taxonomy" id="1738132"/>
    <lineage>
        <taxon>Eukaryota</taxon>
        <taxon>Fungi</taxon>
        <taxon>Dikarya</taxon>
        <taxon>Basidiomycota</taxon>
        <taxon>Agaricomycotina</taxon>
        <taxon>Agaricomycetes</taxon>
        <taxon>Agaricomycetidae</taxon>
        <taxon>Agaricales</taxon>
        <taxon>Marasmiineae</taxon>
        <taxon>Mycenaceae</taxon>
        <taxon>Roridomyces</taxon>
    </lineage>
</organism>